<protein>
    <recommendedName>
        <fullName evidence="3 8">Corrinoid adenosyltransferase</fullName>
        <ecNumber evidence="3 8">2.5.1.17</ecNumber>
    </recommendedName>
    <alternativeName>
        <fullName evidence="8">Cob(II)alamin adenosyltransferase</fullName>
    </alternativeName>
    <alternativeName>
        <fullName evidence="8">Cob(II)yrinic acid a,c-diamide adenosyltransferase</fullName>
    </alternativeName>
</protein>
<dbReference type="EC" id="2.5.1.17" evidence="3 8"/>
<dbReference type="NCBIfam" id="NF004637">
    <property type="entry name" value="PRK05986.1"/>
    <property type="match status" value="1"/>
</dbReference>
<evidence type="ECO:0000256" key="2">
    <source>
        <dbReference type="ARBA" id="ARBA00007487"/>
    </source>
</evidence>
<dbReference type="InterPro" id="IPR027417">
    <property type="entry name" value="P-loop_NTPase"/>
</dbReference>
<dbReference type="EMBL" id="JBHRTR010000048">
    <property type="protein sequence ID" value="MFC3230736.1"/>
    <property type="molecule type" value="Genomic_DNA"/>
</dbReference>
<comment type="function">
    <text evidence="5 8">Required for both de novo synthesis of the corrin ring for the assimilation of exogenous corrinoids. Participates in the adenosylation of a variety of incomplete and complete corrinoids.</text>
</comment>
<dbReference type="SUPFAM" id="SSF52540">
    <property type="entry name" value="P-loop containing nucleoside triphosphate hydrolases"/>
    <property type="match status" value="1"/>
</dbReference>
<comment type="similarity">
    <text evidence="2 8">Belongs to the Cob(I)alamin adenosyltransferase family.</text>
</comment>
<evidence type="ECO:0000256" key="6">
    <source>
        <dbReference type="ARBA" id="ARBA00048555"/>
    </source>
</evidence>
<dbReference type="RefSeq" id="WP_379906171.1">
    <property type="nucleotide sequence ID" value="NZ_JBHRTR010000048.1"/>
</dbReference>
<dbReference type="NCBIfam" id="TIGR00708">
    <property type="entry name" value="cobA"/>
    <property type="match status" value="1"/>
</dbReference>
<dbReference type="GO" id="GO:0008817">
    <property type="term" value="F:corrinoid adenosyltransferase activity"/>
    <property type="evidence" value="ECO:0007669"/>
    <property type="project" value="UniProtKB-EC"/>
</dbReference>
<keyword evidence="8" id="KW-0169">Cobalamin biosynthesis</keyword>
<comment type="subcellular location">
    <subcellularLocation>
        <location evidence="8">Cytoplasm</location>
    </subcellularLocation>
</comment>
<keyword evidence="8 10" id="KW-0808">Transferase</keyword>
<comment type="catalytic activity">
    <reaction evidence="6 8">
        <text>2 cob(II)yrinate a,c diamide + reduced [electron-transfer flavoprotein] + 2 ATP = 2 adenosylcob(III)yrinate a,c-diamide + 2 triphosphate + oxidized [electron-transfer flavoprotein] + 3 H(+)</text>
        <dbReference type="Rhea" id="RHEA:11528"/>
        <dbReference type="Rhea" id="RHEA-COMP:10685"/>
        <dbReference type="Rhea" id="RHEA-COMP:10686"/>
        <dbReference type="ChEBI" id="CHEBI:15378"/>
        <dbReference type="ChEBI" id="CHEBI:18036"/>
        <dbReference type="ChEBI" id="CHEBI:30616"/>
        <dbReference type="ChEBI" id="CHEBI:57692"/>
        <dbReference type="ChEBI" id="CHEBI:58307"/>
        <dbReference type="ChEBI" id="CHEBI:58503"/>
        <dbReference type="ChEBI" id="CHEBI:58537"/>
        <dbReference type="EC" id="2.5.1.17"/>
    </reaction>
</comment>
<sequence length="202" mass="22590">MTETPDDTRHSEKMRKVKEARDRMMLEKNIEKGLLIVHTGKGKGKTTAALGMVMRAIGHGQKVGVVQYVKGAWTSGEKAVLEAFPEQVRIEVLGEGFTWVTQDRARDIAAAERAWAVTKEMILDPEIRMVLCDELNIVLRNDYLPLDEVVAFLRDRPADTHVIVTGRNAKPELIEAADLVTEMSLVKHPFRDGVKAQAGIEF</sequence>
<accession>A0ABV7L8K0</accession>
<evidence type="ECO:0000256" key="5">
    <source>
        <dbReference type="ARBA" id="ARBA00024929"/>
    </source>
</evidence>
<dbReference type="InterPro" id="IPR003724">
    <property type="entry name" value="CblAdoTrfase_CobA"/>
</dbReference>
<dbReference type="Pfam" id="PF12557">
    <property type="entry name" value="Co_AT_N"/>
    <property type="match status" value="1"/>
</dbReference>
<reference evidence="11" key="1">
    <citation type="journal article" date="2019" name="Int. J. Syst. Evol. Microbiol.">
        <title>The Global Catalogue of Microorganisms (GCM) 10K type strain sequencing project: providing services to taxonomists for standard genome sequencing and annotation.</title>
        <authorList>
            <consortium name="The Broad Institute Genomics Platform"/>
            <consortium name="The Broad Institute Genome Sequencing Center for Infectious Disease"/>
            <person name="Wu L."/>
            <person name="Ma J."/>
        </authorList>
    </citation>
    <scope>NUCLEOTIDE SEQUENCE [LARGE SCALE GENOMIC DNA]</scope>
    <source>
        <strain evidence="11">KCTC 42964</strain>
    </source>
</reference>
<dbReference type="PANTHER" id="PTHR46638">
    <property type="entry name" value="CORRINOID ADENOSYLTRANSFERASE"/>
    <property type="match status" value="1"/>
</dbReference>
<dbReference type="Pfam" id="PF02572">
    <property type="entry name" value="CobA_CobO_BtuR"/>
    <property type="match status" value="1"/>
</dbReference>
<keyword evidence="8" id="KW-0547">Nucleotide-binding</keyword>
<dbReference type="InterPro" id="IPR025826">
    <property type="entry name" value="Co_AT_N_dom"/>
</dbReference>
<dbReference type="Gene3D" id="3.40.50.300">
    <property type="entry name" value="P-loop containing nucleotide triphosphate hydrolases"/>
    <property type="match status" value="1"/>
</dbReference>
<evidence type="ECO:0000259" key="9">
    <source>
        <dbReference type="Pfam" id="PF12557"/>
    </source>
</evidence>
<comment type="pathway">
    <text evidence="1 8">Cofactor biosynthesis; adenosylcobalamin biosynthesis; adenosylcobalamin from cob(II)yrinate a,c-diamide: step 2/7.</text>
</comment>
<keyword evidence="8" id="KW-0067">ATP-binding</keyword>
<keyword evidence="4 8" id="KW-0627">Porphyrin biosynthesis</keyword>
<evidence type="ECO:0000313" key="10">
    <source>
        <dbReference type="EMBL" id="MFC3230736.1"/>
    </source>
</evidence>
<keyword evidence="8" id="KW-0963">Cytoplasm</keyword>
<evidence type="ECO:0000256" key="1">
    <source>
        <dbReference type="ARBA" id="ARBA00005121"/>
    </source>
</evidence>
<dbReference type="PANTHER" id="PTHR46638:SF1">
    <property type="entry name" value="CORRINOID ADENOSYLTRANSFERASE"/>
    <property type="match status" value="1"/>
</dbReference>
<organism evidence="10 11">
    <name type="scientific">Marinibaculum pumilum</name>
    <dbReference type="NCBI Taxonomy" id="1766165"/>
    <lineage>
        <taxon>Bacteria</taxon>
        <taxon>Pseudomonadati</taxon>
        <taxon>Pseudomonadota</taxon>
        <taxon>Alphaproteobacteria</taxon>
        <taxon>Rhodospirillales</taxon>
        <taxon>Rhodospirillaceae</taxon>
        <taxon>Marinibaculum</taxon>
    </lineage>
</organism>
<proteinExistence type="inferred from homology"/>
<evidence type="ECO:0000256" key="3">
    <source>
        <dbReference type="ARBA" id="ARBA00012454"/>
    </source>
</evidence>
<dbReference type="PIRSF" id="PIRSF015617">
    <property type="entry name" value="Adensltrnsf_CobA"/>
    <property type="match status" value="1"/>
</dbReference>
<evidence type="ECO:0000256" key="4">
    <source>
        <dbReference type="ARBA" id="ARBA00023244"/>
    </source>
</evidence>
<dbReference type="Proteomes" id="UP001595528">
    <property type="component" value="Unassembled WGS sequence"/>
</dbReference>
<name>A0ABV7L8K0_9PROT</name>
<feature type="domain" description="Cob(I)alamin adenosyltransferase N-terminal" evidence="9">
    <location>
        <begin position="1"/>
        <end position="25"/>
    </location>
</feature>
<gene>
    <name evidence="10" type="primary">cobO</name>
    <name evidence="10" type="ORF">ACFOGJ_26045</name>
</gene>
<evidence type="ECO:0000256" key="7">
    <source>
        <dbReference type="ARBA" id="ARBA00048692"/>
    </source>
</evidence>
<keyword evidence="11" id="KW-1185">Reference proteome</keyword>
<comment type="caution">
    <text evidence="10">The sequence shown here is derived from an EMBL/GenBank/DDBJ whole genome shotgun (WGS) entry which is preliminary data.</text>
</comment>
<comment type="catalytic activity">
    <reaction evidence="7 8">
        <text>2 cob(II)alamin + reduced [electron-transfer flavoprotein] + 2 ATP = 2 adenosylcob(III)alamin + 2 triphosphate + oxidized [electron-transfer flavoprotein] + 3 H(+)</text>
        <dbReference type="Rhea" id="RHEA:28671"/>
        <dbReference type="Rhea" id="RHEA-COMP:10685"/>
        <dbReference type="Rhea" id="RHEA-COMP:10686"/>
        <dbReference type="ChEBI" id="CHEBI:15378"/>
        <dbReference type="ChEBI" id="CHEBI:16304"/>
        <dbReference type="ChEBI" id="CHEBI:18036"/>
        <dbReference type="ChEBI" id="CHEBI:18408"/>
        <dbReference type="ChEBI" id="CHEBI:30616"/>
        <dbReference type="ChEBI" id="CHEBI:57692"/>
        <dbReference type="ChEBI" id="CHEBI:58307"/>
        <dbReference type="EC" id="2.5.1.17"/>
    </reaction>
</comment>
<dbReference type="CDD" id="cd00561">
    <property type="entry name" value="CobA_ACA"/>
    <property type="match status" value="1"/>
</dbReference>
<evidence type="ECO:0000313" key="11">
    <source>
        <dbReference type="Proteomes" id="UP001595528"/>
    </source>
</evidence>
<evidence type="ECO:0000256" key="8">
    <source>
        <dbReference type="PIRNR" id="PIRNR015617"/>
    </source>
</evidence>